<gene>
    <name evidence="1" type="ORF">HDID_LOCUS11112</name>
</gene>
<proteinExistence type="predicted"/>
<reference evidence="3" key="1">
    <citation type="submission" date="2017-02" db="UniProtKB">
        <authorList>
            <consortium name="WormBaseParasite"/>
        </authorList>
    </citation>
    <scope>IDENTIFICATION</scope>
</reference>
<evidence type="ECO:0000313" key="3">
    <source>
        <dbReference type="WBParaSite" id="HDID_0001111501-mRNA-1"/>
    </source>
</evidence>
<dbReference type="Proteomes" id="UP000274504">
    <property type="component" value="Unassembled WGS sequence"/>
</dbReference>
<reference evidence="1 2" key="2">
    <citation type="submission" date="2018-11" db="EMBL/GenBank/DDBJ databases">
        <authorList>
            <consortium name="Pathogen Informatics"/>
        </authorList>
    </citation>
    <scope>NUCLEOTIDE SEQUENCE [LARGE SCALE GENOMIC DNA]</scope>
</reference>
<organism evidence="3">
    <name type="scientific">Hymenolepis diminuta</name>
    <name type="common">Rat tapeworm</name>
    <dbReference type="NCBI Taxonomy" id="6216"/>
    <lineage>
        <taxon>Eukaryota</taxon>
        <taxon>Metazoa</taxon>
        <taxon>Spiralia</taxon>
        <taxon>Lophotrochozoa</taxon>
        <taxon>Platyhelminthes</taxon>
        <taxon>Cestoda</taxon>
        <taxon>Eucestoda</taxon>
        <taxon>Cyclophyllidea</taxon>
        <taxon>Hymenolepididae</taxon>
        <taxon>Hymenolepis</taxon>
    </lineage>
</organism>
<evidence type="ECO:0000313" key="1">
    <source>
        <dbReference type="EMBL" id="VDL64844.1"/>
    </source>
</evidence>
<protein>
    <submittedName>
        <fullName evidence="1 3">Uncharacterized protein</fullName>
    </submittedName>
</protein>
<name>A0A0R3SZB9_HYMDI</name>
<sequence length="67" mass="7679">MTSKGPAWRILVGNRAAKFLRRRLCHWIVVQSLPSSPILRRFWSHQIPGGTEERTRDKKVVSLIGPS</sequence>
<dbReference type="AlphaFoldDB" id="A0A0R3SZB9"/>
<dbReference type="EMBL" id="UYSG01012528">
    <property type="protein sequence ID" value="VDL64844.1"/>
    <property type="molecule type" value="Genomic_DNA"/>
</dbReference>
<evidence type="ECO:0000313" key="2">
    <source>
        <dbReference type="Proteomes" id="UP000274504"/>
    </source>
</evidence>
<accession>A0A0R3SZB9</accession>
<dbReference type="WBParaSite" id="HDID_0001111501-mRNA-1">
    <property type="protein sequence ID" value="HDID_0001111501-mRNA-1"/>
    <property type="gene ID" value="HDID_0001111501"/>
</dbReference>